<dbReference type="KEGG" id="bsei:KMZ68_07885"/>
<reference evidence="1" key="1">
    <citation type="submission" date="2021-06" db="EMBL/GenBank/DDBJ databases">
        <title>Bradyrhizobium sp. S2-11-2 Genome sequencing.</title>
        <authorList>
            <person name="Jin L."/>
        </authorList>
    </citation>
    <scope>NUCLEOTIDE SEQUENCE</scope>
    <source>
        <strain evidence="1">S2-11-2</strain>
    </source>
</reference>
<sequence>MAVTGEDDFSSTAGAFCEVTNAGAFLPVTRNLTGPKINRILQRESYGSDVEAPVASWSRFVVARPGCKFIQVMQGSIK</sequence>
<protein>
    <submittedName>
        <fullName evidence="1">Uncharacterized protein</fullName>
    </submittedName>
</protein>
<evidence type="ECO:0000313" key="1">
    <source>
        <dbReference type="EMBL" id="QWG19735.1"/>
    </source>
</evidence>
<proteinExistence type="predicted"/>
<organism evidence="1 2">
    <name type="scientific">Bradyrhizobium sediminis</name>
    <dbReference type="NCBI Taxonomy" id="2840469"/>
    <lineage>
        <taxon>Bacteria</taxon>
        <taxon>Pseudomonadati</taxon>
        <taxon>Pseudomonadota</taxon>
        <taxon>Alphaproteobacteria</taxon>
        <taxon>Hyphomicrobiales</taxon>
        <taxon>Nitrobacteraceae</taxon>
        <taxon>Bradyrhizobium</taxon>
    </lineage>
</organism>
<dbReference type="AlphaFoldDB" id="A0A975NRL3"/>
<dbReference type="Proteomes" id="UP000680805">
    <property type="component" value="Chromosome"/>
</dbReference>
<evidence type="ECO:0000313" key="2">
    <source>
        <dbReference type="Proteomes" id="UP000680805"/>
    </source>
</evidence>
<accession>A0A975NRL3</accession>
<dbReference type="RefSeq" id="WP_215615239.1">
    <property type="nucleotide sequence ID" value="NZ_CP076135.1"/>
</dbReference>
<name>A0A975NRL3_9BRAD</name>
<gene>
    <name evidence="1" type="ORF">KMZ68_07885</name>
</gene>
<dbReference type="EMBL" id="CP076135">
    <property type="protein sequence ID" value="QWG19735.1"/>
    <property type="molecule type" value="Genomic_DNA"/>
</dbReference>